<evidence type="ECO:0000313" key="2">
    <source>
        <dbReference type="EMBL" id="GMN62690.1"/>
    </source>
</evidence>
<protein>
    <submittedName>
        <fullName evidence="2">Uncharacterized protein</fullName>
    </submittedName>
</protein>
<name>A0AA88J5L1_FICCA</name>
<comment type="caution">
    <text evidence="2">The sequence shown here is derived from an EMBL/GenBank/DDBJ whole genome shotgun (WGS) entry which is preliminary data.</text>
</comment>
<organism evidence="2 3">
    <name type="scientific">Ficus carica</name>
    <name type="common">Common fig</name>
    <dbReference type="NCBI Taxonomy" id="3494"/>
    <lineage>
        <taxon>Eukaryota</taxon>
        <taxon>Viridiplantae</taxon>
        <taxon>Streptophyta</taxon>
        <taxon>Embryophyta</taxon>
        <taxon>Tracheophyta</taxon>
        <taxon>Spermatophyta</taxon>
        <taxon>Magnoliopsida</taxon>
        <taxon>eudicotyledons</taxon>
        <taxon>Gunneridae</taxon>
        <taxon>Pentapetalae</taxon>
        <taxon>rosids</taxon>
        <taxon>fabids</taxon>
        <taxon>Rosales</taxon>
        <taxon>Moraceae</taxon>
        <taxon>Ficeae</taxon>
        <taxon>Ficus</taxon>
    </lineage>
</organism>
<sequence length="154" mass="17719">MKVVLVVAINQKPRWRCKMHRSNDEKRSTDLRKKRRSENLNGEKRSKTDMKIAGDRAKNRRKSRRKSREPCGEITVRCVGTRSPTSPPWFLRSPGSLSSTAKTYMVEDQRSKRHLEIEIELLNLELPATEIATFVSPSRSEIVCDLISLLDIAI</sequence>
<reference evidence="2" key="1">
    <citation type="submission" date="2023-07" db="EMBL/GenBank/DDBJ databases">
        <title>draft genome sequence of fig (Ficus carica).</title>
        <authorList>
            <person name="Takahashi T."/>
            <person name="Nishimura K."/>
        </authorList>
    </citation>
    <scope>NUCLEOTIDE SEQUENCE</scope>
</reference>
<dbReference type="AlphaFoldDB" id="A0AA88J5L1"/>
<evidence type="ECO:0000256" key="1">
    <source>
        <dbReference type="SAM" id="MobiDB-lite"/>
    </source>
</evidence>
<accession>A0AA88J5L1</accession>
<keyword evidence="3" id="KW-1185">Reference proteome</keyword>
<gene>
    <name evidence="2" type="ORF">TIFTF001_031764</name>
</gene>
<proteinExistence type="predicted"/>
<dbReference type="Proteomes" id="UP001187192">
    <property type="component" value="Unassembled WGS sequence"/>
</dbReference>
<dbReference type="EMBL" id="BTGU01000133">
    <property type="protein sequence ID" value="GMN62690.1"/>
    <property type="molecule type" value="Genomic_DNA"/>
</dbReference>
<feature type="compositionally biased region" description="Basic residues" evidence="1">
    <location>
        <begin position="58"/>
        <end position="67"/>
    </location>
</feature>
<evidence type="ECO:0000313" key="3">
    <source>
        <dbReference type="Proteomes" id="UP001187192"/>
    </source>
</evidence>
<feature type="region of interest" description="Disordered" evidence="1">
    <location>
        <begin position="18"/>
        <end position="72"/>
    </location>
</feature>
<feature type="compositionally biased region" description="Basic and acidic residues" evidence="1">
    <location>
        <begin position="21"/>
        <end position="57"/>
    </location>
</feature>